<organism evidence="1 2">
    <name type="scientific">Ophiocordyceps australis</name>
    <dbReference type="NCBI Taxonomy" id="1399860"/>
    <lineage>
        <taxon>Eukaryota</taxon>
        <taxon>Fungi</taxon>
        <taxon>Dikarya</taxon>
        <taxon>Ascomycota</taxon>
        <taxon>Pezizomycotina</taxon>
        <taxon>Sordariomycetes</taxon>
        <taxon>Hypocreomycetidae</taxon>
        <taxon>Hypocreales</taxon>
        <taxon>Ophiocordycipitaceae</taxon>
        <taxon>Ophiocordyceps</taxon>
    </lineage>
</organism>
<dbReference type="EMBL" id="NJEU01000854">
    <property type="protein sequence ID" value="PHH70019.1"/>
    <property type="molecule type" value="Genomic_DNA"/>
</dbReference>
<keyword evidence="2" id="KW-1185">Reference proteome</keyword>
<dbReference type="Proteomes" id="UP000224854">
    <property type="component" value="Unassembled WGS sequence"/>
</dbReference>
<sequence>MIRRLDDAIKRYLSVFPRYRVSGLWSIWCISEIKFKGNGILDTTTLFLEVSPYWGPSGRVFGSLGGKQWDQSFAKGPSRRQWLRPCLSACLTALLAIVAPRKVQNRPVGVCPCCTSFA</sequence>
<protein>
    <submittedName>
        <fullName evidence="1">Uncharacterized protein</fullName>
    </submittedName>
</protein>
<reference evidence="1 2" key="1">
    <citation type="submission" date="2017-06" db="EMBL/GenBank/DDBJ databases">
        <title>Ant-infecting Ophiocordyceps genomes reveal a high diversity of potential behavioral manipulation genes and a possible major role for enterotoxins.</title>
        <authorList>
            <person name="De Bekker C."/>
            <person name="Evans H.C."/>
            <person name="Brachmann A."/>
            <person name="Hughes D.P."/>
        </authorList>
    </citation>
    <scope>NUCLEOTIDE SEQUENCE [LARGE SCALE GENOMIC DNA]</scope>
    <source>
        <strain evidence="1 2">1348a</strain>
    </source>
</reference>
<accession>A0A2C5XF06</accession>
<comment type="caution">
    <text evidence="1">The sequence shown here is derived from an EMBL/GenBank/DDBJ whole genome shotgun (WGS) entry which is preliminary data.</text>
</comment>
<evidence type="ECO:0000313" key="1">
    <source>
        <dbReference type="EMBL" id="PHH70019.1"/>
    </source>
</evidence>
<proteinExistence type="predicted"/>
<dbReference type="AlphaFoldDB" id="A0A2C5XF06"/>
<name>A0A2C5XF06_9HYPO</name>
<evidence type="ECO:0000313" key="2">
    <source>
        <dbReference type="Proteomes" id="UP000224854"/>
    </source>
</evidence>
<gene>
    <name evidence="1" type="ORF">CDD82_7386</name>
</gene>